<name>A0A2P8E9A9_9ACTN</name>
<proteinExistence type="predicted"/>
<evidence type="ECO:0008006" key="3">
    <source>
        <dbReference type="Google" id="ProtNLM"/>
    </source>
</evidence>
<dbReference type="PANTHER" id="PTHR43739">
    <property type="entry name" value="XYLOGLUCANASE (EUROFUNG)"/>
    <property type="match status" value="1"/>
</dbReference>
<dbReference type="OrthoDB" id="9764804at2"/>
<dbReference type="InterPro" id="IPR015943">
    <property type="entry name" value="WD40/YVTN_repeat-like_dom_sf"/>
</dbReference>
<evidence type="ECO:0000313" key="2">
    <source>
        <dbReference type="Proteomes" id="UP000243528"/>
    </source>
</evidence>
<protein>
    <recommendedName>
        <fullName evidence="3">BNR/Asp-box repeat protein</fullName>
    </recommendedName>
</protein>
<evidence type="ECO:0000313" key="1">
    <source>
        <dbReference type="EMBL" id="PSL06062.1"/>
    </source>
</evidence>
<dbReference type="Gene3D" id="2.130.10.10">
    <property type="entry name" value="YVTN repeat-like/Quinoprotein amine dehydrogenase"/>
    <property type="match status" value="1"/>
</dbReference>
<keyword evidence="2" id="KW-1185">Reference proteome</keyword>
<gene>
    <name evidence="1" type="ORF">CLV30_103217</name>
</gene>
<dbReference type="PANTHER" id="PTHR43739:SF5">
    <property type="entry name" value="EXO-ALPHA-SIALIDASE"/>
    <property type="match status" value="1"/>
</dbReference>
<dbReference type="AlphaFoldDB" id="A0A2P8E9A9"/>
<comment type="caution">
    <text evidence="1">The sequence shown here is derived from an EMBL/GenBank/DDBJ whole genome shotgun (WGS) entry which is preliminary data.</text>
</comment>
<organism evidence="1 2">
    <name type="scientific">Haloactinopolyspora alba</name>
    <dbReference type="NCBI Taxonomy" id="648780"/>
    <lineage>
        <taxon>Bacteria</taxon>
        <taxon>Bacillati</taxon>
        <taxon>Actinomycetota</taxon>
        <taxon>Actinomycetes</taxon>
        <taxon>Jiangellales</taxon>
        <taxon>Jiangellaceae</taxon>
        <taxon>Haloactinopolyspora</taxon>
    </lineage>
</organism>
<dbReference type="InterPro" id="IPR052025">
    <property type="entry name" value="Xyloglucanase_GH74"/>
</dbReference>
<dbReference type="SUPFAM" id="SSF110296">
    <property type="entry name" value="Oligoxyloglucan reducing end-specific cellobiohydrolase"/>
    <property type="match status" value="1"/>
</dbReference>
<dbReference type="GO" id="GO:0010411">
    <property type="term" value="P:xyloglucan metabolic process"/>
    <property type="evidence" value="ECO:0007669"/>
    <property type="project" value="TreeGrafter"/>
</dbReference>
<sequence>MNDVLLAVGTTKGLWLLRSADRRTWKVDGPQFRMRAVAACAVDTRRGTPRILVGASSSHWGPAVSWSDDLGGSWTEAADGSGIRFPADADASVEAVWQLRPDTAARPGVVWAGSQPSALWRSDDWGETFSLVEGLWNHPHRPTWQPGFGGQAIHTVLPHPDDDARVLVAMSTGGVYVTDDAGTSWRPSNTGIGADFFPGEPPEYGQCVHKVARDPVDPDRLFAQNHGGVYSSADGGATWLPIAAGLPADFGFPVATHPHRADTAWVVPLTADSERMPPNDQLQVWRTTDAGASWAGSTSGLPASFYGSVLRDALATDDVEGSAGVYVGTRDGSVYASADEGESWSVVARHLPDVLCVRAVQLP</sequence>
<dbReference type="Proteomes" id="UP000243528">
    <property type="component" value="Unassembled WGS sequence"/>
</dbReference>
<dbReference type="RefSeq" id="WP_106536276.1">
    <property type="nucleotide sequence ID" value="NZ_ML142901.1"/>
</dbReference>
<reference evidence="1 2" key="1">
    <citation type="submission" date="2018-03" db="EMBL/GenBank/DDBJ databases">
        <title>Genomic Encyclopedia of Archaeal and Bacterial Type Strains, Phase II (KMG-II): from individual species to whole genera.</title>
        <authorList>
            <person name="Goeker M."/>
        </authorList>
    </citation>
    <scope>NUCLEOTIDE SEQUENCE [LARGE SCALE GENOMIC DNA]</scope>
    <source>
        <strain evidence="1 2">DSM 45211</strain>
    </source>
</reference>
<dbReference type="EMBL" id="PYGE01000003">
    <property type="protein sequence ID" value="PSL06062.1"/>
    <property type="molecule type" value="Genomic_DNA"/>
</dbReference>
<accession>A0A2P8E9A9</accession>